<evidence type="ECO:0000259" key="1">
    <source>
        <dbReference type="Pfam" id="PF12146"/>
    </source>
</evidence>
<dbReference type="SUPFAM" id="SSF53474">
    <property type="entry name" value="alpha/beta-Hydrolases"/>
    <property type="match status" value="1"/>
</dbReference>
<keyword evidence="3" id="KW-1185">Reference proteome</keyword>
<dbReference type="Pfam" id="PF12146">
    <property type="entry name" value="Hydrolase_4"/>
    <property type="match status" value="1"/>
</dbReference>
<protein>
    <submittedName>
        <fullName evidence="2">Abhydrolase_6 domain-containing protein</fullName>
    </submittedName>
</protein>
<reference evidence="3" key="1">
    <citation type="submission" date="2016-04" db="EMBL/GenBank/DDBJ databases">
        <title>Cephalotus genome sequencing.</title>
        <authorList>
            <person name="Fukushima K."/>
            <person name="Hasebe M."/>
            <person name="Fang X."/>
        </authorList>
    </citation>
    <scope>NUCLEOTIDE SEQUENCE [LARGE SCALE GENOMIC DNA]</scope>
    <source>
        <strain evidence="3">cv. St1</strain>
    </source>
</reference>
<dbReference type="PANTHER" id="PTHR11614">
    <property type="entry name" value="PHOSPHOLIPASE-RELATED"/>
    <property type="match status" value="1"/>
</dbReference>
<dbReference type="FunCoup" id="A0A1Q3BPL2">
    <property type="interactions" value="47"/>
</dbReference>
<dbReference type="Gene3D" id="3.40.50.1820">
    <property type="entry name" value="alpha/beta hydrolase"/>
    <property type="match status" value="1"/>
</dbReference>
<organism evidence="2 3">
    <name type="scientific">Cephalotus follicularis</name>
    <name type="common">Albany pitcher plant</name>
    <dbReference type="NCBI Taxonomy" id="3775"/>
    <lineage>
        <taxon>Eukaryota</taxon>
        <taxon>Viridiplantae</taxon>
        <taxon>Streptophyta</taxon>
        <taxon>Embryophyta</taxon>
        <taxon>Tracheophyta</taxon>
        <taxon>Spermatophyta</taxon>
        <taxon>Magnoliopsida</taxon>
        <taxon>eudicotyledons</taxon>
        <taxon>Gunneridae</taxon>
        <taxon>Pentapetalae</taxon>
        <taxon>rosids</taxon>
        <taxon>fabids</taxon>
        <taxon>Oxalidales</taxon>
        <taxon>Cephalotaceae</taxon>
        <taxon>Cephalotus</taxon>
    </lineage>
</organism>
<dbReference type="FunFam" id="3.40.50.1820:FF:000132">
    <property type="entry name" value="caffeoylshikimate esterase"/>
    <property type="match status" value="1"/>
</dbReference>
<dbReference type="InterPro" id="IPR022742">
    <property type="entry name" value="Hydrolase_4"/>
</dbReference>
<dbReference type="AlphaFoldDB" id="A0A1Q3BPL2"/>
<dbReference type="InParanoid" id="A0A1Q3BPL2"/>
<sequence length="324" mass="36142">MLHPIAEANETTIFGSLTPDEFYSRHSVTHSSDFITDPRGLKLFTQWWTPLPPTKPIGFIAVIHGYTGVSSWLIQLTSVLFASSGFVTCAIDHQGHGLSDGLPAYIPDINPVVDDCILFFDAFRKKFAANLPAFLYTESLGGAIGLYITLRQKGVWDGLVLNGAMCGVSPKFKPPWPLELLLPLAAPLIPTWKWVPTRGTIAAVSFKEEWKKKLAIACPNRYMSRPRVGTALEFLRVCQDLQGKFEEVDVPFLIVHGAEDVVCDPRCVEDLYKRAASRDKSIKIYEGMWHQMVGEPQENCDLVFGDVVEWLKSRAHSHKGKDPA</sequence>
<dbReference type="Proteomes" id="UP000187406">
    <property type="component" value="Unassembled WGS sequence"/>
</dbReference>
<evidence type="ECO:0000313" key="2">
    <source>
        <dbReference type="EMBL" id="GAV69971.1"/>
    </source>
</evidence>
<feature type="domain" description="Serine aminopeptidase S33" evidence="1">
    <location>
        <begin position="55"/>
        <end position="297"/>
    </location>
</feature>
<gene>
    <name evidence="2" type="ORF">CFOL_v3_13470</name>
</gene>
<evidence type="ECO:0000313" key="3">
    <source>
        <dbReference type="Proteomes" id="UP000187406"/>
    </source>
</evidence>
<comment type="caution">
    <text evidence="2">The sequence shown here is derived from an EMBL/GenBank/DDBJ whole genome shotgun (WGS) entry which is preliminary data.</text>
</comment>
<name>A0A1Q3BPL2_CEPFO</name>
<dbReference type="GO" id="GO:0016787">
    <property type="term" value="F:hydrolase activity"/>
    <property type="evidence" value="ECO:0007669"/>
    <property type="project" value="UniProtKB-KW"/>
</dbReference>
<dbReference type="OrthoDB" id="2498029at2759"/>
<proteinExistence type="predicted"/>
<dbReference type="InterPro" id="IPR051044">
    <property type="entry name" value="MAG_DAG_Lipase"/>
</dbReference>
<accession>A0A1Q3BPL2</accession>
<keyword evidence="2" id="KW-0378">Hydrolase</keyword>
<dbReference type="EMBL" id="BDDD01000764">
    <property type="protein sequence ID" value="GAV69971.1"/>
    <property type="molecule type" value="Genomic_DNA"/>
</dbReference>
<dbReference type="STRING" id="3775.A0A1Q3BPL2"/>
<dbReference type="InterPro" id="IPR029058">
    <property type="entry name" value="AB_hydrolase_fold"/>
</dbReference>